<dbReference type="Proteomes" id="UP000265520">
    <property type="component" value="Unassembled WGS sequence"/>
</dbReference>
<keyword evidence="2" id="KW-1185">Reference proteome</keyword>
<organism evidence="1 2">
    <name type="scientific">Trifolium medium</name>
    <dbReference type="NCBI Taxonomy" id="97028"/>
    <lineage>
        <taxon>Eukaryota</taxon>
        <taxon>Viridiplantae</taxon>
        <taxon>Streptophyta</taxon>
        <taxon>Embryophyta</taxon>
        <taxon>Tracheophyta</taxon>
        <taxon>Spermatophyta</taxon>
        <taxon>Magnoliopsida</taxon>
        <taxon>eudicotyledons</taxon>
        <taxon>Gunneridae</taxon>
        <taxon>Pentapetalae</taxon>
        <taxon>rosids</taxon>
        <taxon>fabids</taxon>
        <taxon>Fabales</taxon>
        <taxon>Fabaceae</taxon>
        <taxon>Papilionoideae</taxon>
        <taxon>50 kb inversion clade</taxon>
        <taxon>NPAAA clade</taxon>
        <taxon>Hologalegina</taxon>
        <taxon>IRL clade</taxon>
        <taxon>Trifolieae</taxon>
        <taxon>Trifolium</taxon>
    </lineage>
</organism>
<dbReference type="EMBL" id="LXQA011252566">
    <property type="protein sequence ID" value="MCI90733.1"/>
    <property type="molecule type" value="Genomic_DNA"/>
</dbReference>
<proteinExistence type="predicted"/>
<sequence>MGCVLGKHDETGRKEHAIYFLSKKFTK</sequence>
<evidence type="ECO:0000313" key="1">
    <source>
        <dbReference type="EMBL" id="MCI90733.1"/>
    </source>
</evidence>
<reference evidence="1 2" key="1">
    <citation type="journal article" date="2018" name="Front. Plant Sci.">
        <title>Red Clover (Trifolium pratense) and Zigzag Clover (T. medium) - A Picture of Genomic Similarities and Differences.</title>
        <authorList>
            <person name="Dluhosova J."/>
            <person name="Istvanek J."/>
            <person name="Nedelnik J."/>
            <person name="Repkova J."/>
        </authorList>
    </citation>
    <scope>NUCLEOTIDE SEQUENCE [LARGE SCALE GENOMIC DNA]</scope>
    <source>
        <strain evidence="2">cv. 10/8</strain>
        <tissue evidence="1">Leaf</tissue>
    </source>
</reference>
<evidence type="ECO:0000313" key="2">
    <source>
        <dbReference type="Proteomes" id="UP000265520"/>
    </source>
</evidence>
<dbReference type="AlphaFoldDB" id="A0A392VTB7"/>
<accession>A0A392VTB7</accession>
<feature type="non-terminal residue" evidence="1">
    <location>
        <position position="27"/>
    </location>
</feature>
<name>A0A392VTB7_9FABA</name>
<comment type="caution">
    <text evidence="1">The sequence shown here is derived from an EMBL/GenBank/DDBJ whole genome shotgun (WGS) entry which is preliminary data.</text>
</comment>
<protein>
    <submittedName>
        <fullName evidence="1">Gag-pol polyprotein</fullName>
    </submittedName>
</protein>